<proteinExistence type="predicted"/>
<protein>
    <submittedName>
        <fullName evidence="2">Uncharacterized protein</fullName>
    </submittedName>
</protein>
<sequence length="125" mass="13443">MQTLIDDTMSQAMTKALMSAMGLMSDSISQSLTHALIQAQKSAQPTAAQVLPVTTPLQPLAGRKAVAKVKHSSMPQMDSHAPVTDGATNMPPRKRASSRAKSARLWKRAKAQIDSESDLSDIEEE</sequence>
<accession>A0AAD1RGS7</accession>
<dbReference type="EMBL" id="OW240913">
    <property type="protein sequence ID" value="CAH2254052.1"/>
    <property type="molecule type" value="Genomic_DNA"/>
</dbReference>
<feature type="non-terminal residue" evidence="2">
    <location>
        <position position="125"/>
    </location>
</feature>
<feature type="compositionally biased region" description="Basic residues" evidence="1">
    <location>
        <begin position="92"/>
        <end position="110"/>
    </location>
</feature>
<evidence type="ECO:0000256" key="1">
    <source>
        <dbReference type="SAM" id="MobiDB-lite"/>
    </source>
</evidence>
<feature type="region of interest" description="Disordered" evidence="1">
    <location>
        <begin position="68"/>
        <end position="125"/>
    </location>
</feature>
<dbReference type="Proteomes" id="UP001295444">
    <property type="component" value="Chromosome 02"/>
</dbReference>
<evidence type="ECO:0000313" key="2">
    <source>
        <dbReference type="EMBL" id="CAH2254052.1"/>
    </source>
</evidence>
<evidence type="ECO:0000313" key="3">
    <source>
        <dbReference type="Proteomes" id="UP001295444"/>
    </source>
</evidence>
<keyword evidence="3" id="KW-1185">Reference proteome</keyword>
<gene>
    <name evidence="2" type="ORF">PECUL_23A023072</name>
</gene>
<feature type="compositionally biased region" description="Acidic residues" evidence="1">
    <location>
        <begin position="115"/>
        <end position="125"/>
    </location>
</feature>
<dbReference type="AlphaFoldDB" id="A0AAD1RGS7"/>
<reference evidence="2" key="1">
    <citation type="submission" date="2022-03" db="EMBL/GenBank/DDBJ databases">
        <authorList>
            <person name="Alioto T."/>
            <person name="Alioto T."/>
            <person name="Gomez Garrido J."/>
        </authorList>
    </citation>
    <scope>NUCLEOTIDE SEQUENCE</scope>
</reference>
<name>A0AAD1RGS7_PELCU</name>
<organism evidence="2 3">
    <name type="scientific">Pelobates cultripes</name>
    <name type="common">Western spadefoot toad</name>
    <dbReference type="NCBI Taxonomy" id="61616"/>
    <lineage>
        <taxon>Eukaryota</taxon>
        <taxon>Metazoa</taxon>
        <taxon>Chordata</taxon>
        <taxon>Craniata</taxon>
        <taxon>Vertebrata</taxon>
        <taxon>Euteleostomi</taxon>
        <taxon>Amphibia</taxon>
        <taxon>Batrachia</taxon>
        <taxon>Anura</taxon>
        <taxon>Pelobatoidea</taxon>
        <taxon>Pelobatidae</taxon>
        <taxon>Pelobates</taxon>
    </lineage>
</organism>